<protein>
    <submittedName>
        <fullName evidence="12">MKL/myocardin-like protein 2</fullName>
    </submittedName>
</protein>
<dbReference type="InterPro" id="IPR004018">
    <property type="entry name" value="RPEL_repeat"/>
</dbReference>
<dbReference type="PROSITE" id="PS50800">
    <property type="entry name" value="SAP"/>
    <property type="match status" value="1"/>
</dbReference>
<feature type="compositionally biased region" description="Low complexity" evidence="9">
    <location>
        <begin position="258"/>
        <end position="271"/>
    </location>
</feature>
<feature type="repeat" description="RPEL" evidence="7">
    <location>
        <begin position="53"/>
        <end position="78"/>
    </location>
</feature>
<feature type="domain" description="SAP" evidence="10">
    <location>
        <begin position="346"/>
        <end position="380"/>
    </location>
</feature>
<evidence type="ECO:0000256" key="1">
    <source>
        <dbReference type="ARBA" id="ARBA00004123"/>
    </source>
</evidence>
<evidence type="ECO:0000256" key="7">
    <source>
        <dbReference type="PROSITE-ProRule" id="PRU00401"/>
    </source>
</evidence>
<dbReference type="SMART" id="SM00513">
    <property type="entry name" value="SAP"/>
    <property type="match status" value="1"/>
</dbReference>
<keyword evidence="2" id="KW-0677">Repeat</keyword>
<dbReference type="Gene3D" id="1.10.720.30">
    <property type="entry name" value="SAP domain"/>
    <property type="match status" value="1"/>
</dbReference>
<name>A0ABM1TR61_LIMPO</name>
<feature type="compositionally biased region" description="Basic residues" evidence="9">
    <location>
        <begin position="234"/>
        <end position="250"/>
    </location>
</feature>
<dbReference type="InterPro" id="IPR036361">
    <property type="entry name" value="SAP_dom_sf"/>
</dbReference>
<keyword evidence="11" id="KW-1185">Reference proteome</keyword>
<feature type="region of interest" description="Disordered" evidence="9">
    <location>
        <begin position="201"/>
        <end position="271"/>
    </location>
</feature>
<dbReference type="Pfam" id="PF02755">
    <property type="entry name" value="RPEL"/>
    <property type="match status" value="1"/>
</dbReference>
<evidence type="ECO:0000256" key="3">
    <source>
        <dbReference type="ARBA" id="ARBA00023015"/>
    </source>
</evidence>
<evidence type="ECO:0000259" key="10">
    <source>
        <dbReference type="PROSITE" id="PS50800"/>
    </source>
</evidence>
<sequence length="766" mass="84231">MDEWIVSSVDLGGMVEVDENSLQQSMDKNKEDTKVDRSLQEKQRQLRKAHLADDLNDRLSHRPGPLELIKGNILQADEKFTQAVKEGQIPFKKTCEGEICKHPPASFRIEEDSSSEGALSPHQDISDQSQNSFTPLETSQSSPLANVEFKDSKDDTQLTSLSSSSSSAVSPAWSQTFNLPISHIQSPTRTVFSIADQKFSPPVSQIRSPSQTSFPSARHQEEGRTQESNSSSSKSRKKSKSKSQSKTKTIKFHEYKGPPSAQKSTSPSSATSENSYELLLQQQQLFLQWQLEWQQKYPQIILSSPQNLSEDHGQFMTTGHMYMSGQNMHTPNQEINPISQRPLNKLEDMKVSDLKAELKKRNLPVSGAKPHLIERLKTYLEGSNQITTSGSTEVSTTRSNSVPCMPIGVGGIILDTLPSIPQQTVADSQLSSVSSVVAMDTTSSMSVLSSPETLYNTSTGVEQATEPRPASVVPMDIDDNSTPDGTNQMADVDIVKMQQRRIQELYLELQRSKLQLQQQQTMMQHQQQAIQPTVTAAVAIPITNSTLPSVAVTTMSASVPGNSQDLKLNQHQLLHLHHQQVVSSCPNIPPTNSLVETNFGRFLQPCHPIVTSDPIHPSSPTATVMSSQLASSHTATATEPINSFPGITPVIFCQTSDMSPTISSVNKHQANSVPNGIGHQKTTSLPNFNSMLNIVQKSPSKMSTEPQFFMTVPVPDHNEAAKQLVHHKQFYLTTSNQQRSKPVKSQAVDDVLEILIKSGGTVFPSL</sequence>
<evidence type="ECO:0000313" key="12">
    <source>
        <dbReference type="RefSeq" id="XP_022258367.1"/>
    </source>
</evidence>
<comment type="subcellular location">
    <subcellularLocation>
        <location evidence="1">Nucleus</location>
    </subcellularLocation>
</comment>
<dbReference type="PANTHER" id="PTHR22793:SF12">
    <property type="entry name" value="MYOCARDIN-RELATED TRANSCRIPTION FACTOR, ISOFORM H"/>
    <property type="match status" value="1"/>
</dbReference>
<feature type="region of interest" description="Disordered" evidence="9">
    <location>
        <begin position="458"/>
        <end position="487"/>
    </location>
</feature>
<feature type="region of interest" description="Disordered" evidence="9">
    <location>
        <begin position="109"/>
        <end position="144"/>
    </location>
</feature>
<keyword evidence="6" id="KW-0539">Nucleus</keyword>
<feature type="region of interest" description="Disordered" evidence="9">
    <location>
        <begin position="16"/>
        <end position="43"/>
    </location>
</feature>
<dbReference type="SUPFAM" id="SSF68906">
    <property type="entry name" value="SAP domain"/>
    <property type="match status" value="1"/>
</dbReference>
<organism evidence="11 12">
    <name type="scientific">Limulus polyphemus</name>
    <name type="common">Atlantic horseshoe crab</name>
    <dbReference type="NCBI Taxonomy" id="6850"/>
    <lineage>
        <taxon>Eukaryota</taxon>
        <taxon>Metazoa</taxon>
        <taxon>Ecdysozoa</taxon>
        <taxon>Arthropoda</taxon>
        <taxon>Chelicerata</taxon>
        <taxon>Merostomata</taxon>
        <taxon>Xiphosura</taxon>
        <taxon>Limulidae</taxon>
        <taxon>Limulus</taxon>
    </lineage>
</organism>
<keyword evidence="5" id="KW-0804">Transcription</keyword>
<dbReference type="Proteomes" id="UP000694941">
    <property type="component" value="Unplaced"/>
</dbReference>
<evidence type="ECO:0000256" key="5">
    <source>
        <dbReference type="ARBA" id="ARBA00023163"/>
    </source>
</evidence>
<dbReference type="GeneID" id="106474348"/>
<dbReference type="PROSITE" id="PS51073">
    <property type="entry name" value="RPEL"/>
    <property type="match status" value="1"/>
</dbReference>
<gene>
    <name evidence="12" type="primary">LOC106474348</name>
</gene>
<evidence type="ECO:0000256" key="2">
    <source>
        <dbReference type="ARBA" id="ARBA00022737"/>
    </source>
</evidence>
<dbReference type="Gene3D" id="6.10.150.10">
    <property type="match status" value="1"/>
</dbReference>
<reference evidence="12" key="1">
    <citation type="submission" date="2025-08" db="UniProtKB">
        <authorList>
            <consortium name="RefSeq"/>
        </authorList>
    </citation>
    <scope>IDENTIFICATION</scope>
    <source>
        <tissue evidence="12">Muscle</tissue>
    </source>
</reference>
<keyword evidence="3" id="KW-0805">Transcription regulation</keyword>
<evidence type="ECO:0000313" key="11">
    <source>
        <dbReference type="Proteomes" id="UP000694941"/>
    </source>
</evidence>
<dbReference type="InterPro" id="IPR043451">
    <property type="entry name" value="Myocardin-like"/>
</dbReference>
<accession>A0ABM1TR61</accession>
<dbReference type="Pfam" id="PF02037">
    <property type="entry name" value="SAP"/>
    <property type="match status" value="1"/>
</dbReference>
<keyword evidence="4 8" id="KW-0175">Coiled coil</keyword>
<evidence type="ECO:0000256" key="6">
    <source>
        <dbReference type="ARBA" id="ARBA00023242"/>
    </source>
</evidence>
<dbReference type="RefSeq" id="XP_022258367.1">
    <property type="nucleotide sequence ID" value="XM_022402659.1"/>
</dbReference>
<dbReference type="PANTHER" id="PTHR22793">
    <property type="entry name" value="MYOCARDIN-RELATED TRANSCRIPTION FACTOR-RELATED"/>
    <property type="match status" value="1"/>
</dbReference>
<dbReference type="InterPro" id="IPR003034">
    <property type="entry name" value="SAP_dom"/>
</dbReference>
<evidence type="ECO:0000256" key="4">
    <source>
        <dbReference type="ARBA" id="ARBA00023054"/>
    </source>
</evidence>
<feature type="compositionally biased region" description="Polar residues" evidence="9">
    <location>
        <begin position="202"/>
        <end position="215"/>
    </location>
</feature>
<dbReference type="SMART" id="SM00707">
    <property type="entry name" value="RPEL"/>
    <property type="match status" value="1"/>
</dbReference>
<feature type="compositionally biased region" description="Basic and acidic residues" evidence="9">
    <location>
        <begin position="27"/>
        <end position="43"/>
    </location>
</feature>
<proteinExistence type="predicted"/>
<evidence type="ECO:0000256" key="8">
    <source>
        <dbReference type="SAM" id="Coils"/>
    </source>
</evidence>
<evidence type="ECO:0000256" key="9">
    <source>
        <dbReference type="SAM" id="MobiDB-lite"/>
    </source>
</evidence>
<feature type="compositionally biased region" description="Polar residues" evidence="9">
    <location>
        <begin position="126"/>
        <end position="144"/>
    </location>
</feature>
<feature type="coiled-coil region" evidence="8">
    <location>
        <begin position="495"/>
        <end position="522"/>
    </location>
</feature>